<accession>A0AAD2AKU9</accession>
<sequence length="86" mass="10029">MARNPSRKWASPAEWEYERQGYPMKALSRFLKTHRKTIAAWDDGSRPVPHWAPKVLRLHRVEGASYLRQLGRPDPRNEVGGRHASR</sequence>
<protein>
    <recommendedName>
        <fullName evidence="4">DNA-binding protein</fullName>
    </recommendedName>
</protein>
<feature type="region of interest" description="Disordered" evidence="1">
    <location>
        <begin position="66"/>
        <end position="86"/>
    </location>
</feature>
<evidence type="ECO:0000313" key="2">
    <source>
        <dbReference type="EMBL" id="CAJ0679480.1"/>
    </source>
</evidence>
<dbReference type="AlphaFoldDB" id="A0AAD2AKU9"/>
<feature type="compositionally biased region" description="Basic and acidic residues" evidence="1">
    <location>
        <begin position="71"/>
        <end position="86"/>
    </location>
</feature>
<proteinExistence type="predicted"/>
<evidence type="ECO:0000313" key="3">
    <source>
        <dbReference type="Proteomes" id="UP001190002"/>
    </source>
</evidence>
<evidence type="ECO:0000256" key="1">
    <source>
        <dbReference type="SAM" id="MobiDB-lite"/>
    </source>
</evidence>
<dbReference type="Proteomes" id="UP001190002">
    <property type="component" value="Unassembled WGS sequence"/>
</dbReference>
<dbReference type="EMBL" id="CATVXE010000001">
    <property type="protein sequence ID" value="CAJ0679480.1"/>
    <property type="molecule type" value="Genomic_DNA"/>
</dbReference>
<comment type="caution">
    <text evidence="2">The sequence shown here is derived from an EMBL/GenBank/DDBJ whole genome shotgun (WGS) entry which is preliminary data.</text>
</comment>
<organism evidence="2 3">
    <name type="scientific">Ralstonia mannitolilytica</name>
    <dbReference type="NCBI Taxonomy" id="105219"/>
    <lineage>
        <taxon>Bacteria</taxon>
        <taxon>Pseudomonadati</taxon>
        <taxon>Pseudomonadota</taxon>
        <taxon>Betaproteobacteria</taxon>
        <taxon>Burkholderiales</taxon>
        <taxon>Burkholderiaceae</taxon>
        <taxon>Ralstonia</taxon>
    </lineage>
</organism>
<gene>
    <name evidence="2" type="ORF">R77591_00362</name>
</gene>
<evidence type="ECO:0008006" key="4">
    <source>
        <dbReference type="Google" id="ProtNLM"/>
    </source>
</evidence>
<name>A0AAD2AKU9_9RALS</name>
<reference evidence="2" key="1">
    <citation type="submission" date="2023-07" db="EMBL/GenBank/DDBJ databases">
        <authorList>
            <person name="Peeters C."/>
        </authorList>
    </citation>
    <scope>NUCLEOTIDE SEQUENCE</scope>
    <source>
        <strain evidence="2">R-77591</strain>
    </source>
</reference>